<evidence type="ECO:0000256" key="4">
    <source>
        <dbReference type="ARBA" id="ARBA00022490"/>
    </source>
</evidence>
<dbReference type="PANTHER" id="PTHR46485:SF4">
    <property type="entry name" value="LIM DOMAIN KINASE 1"/>
    <property type="match status" value="1"/>
</dbReference>
<dbReference type="InterPro" id="IPR036034">
    <property type="entry name" value="PDZ_sf"/>
</dbReference>
<keyword evidence="10" id="KW-0418">Kinase</keyword>
<feature type="compositionally biased region" description="Basic and acidic residues" evidence="17">
    <location>
        <begin position="1155"/>
        <end position="1168"/>
    </location>
</feature>
<feature type="region of interest" description="Disordered" evidence="17">
    <location>
        <begin position="1322"/>
        <end position="1426"/>
    </location>
</feature>
<dbReference type="GO" id="GO:0005634">
    <property type="term" value="C:nucleus"/>
    <property type="evidence" value="ECO:0007669"/>
    <property type="project" value="TreeGrafter"/>
</dbReference>
<dbReference type="Gene3D" id="3.30.200.20">
    <property type="entry name" value="Phosphorylase Kinase, domain 1"/>
    <property type="match status" value="1"/>
</dbReference>
<evidence type="ECO:0000256" key="17">
    <source>
        <dbReference type="SAM" id="MobiDB-lite"/>
    </source>
</evidence>
<evidence type="ECO:0000259" key="20">
    <source>
        <dbReference type="PROSITE" id="PS50106"/>
    </source>
</evidence>
<dbReference type="OrthoDB" id="20134at2759"/>
<feature type="region of interest" description="Disordered" evidence="17">
    <location>
        <begin position="1207"/>
        <end position="1231"/>
    </location>
</feature>
<evidence type="ECO:0000256" key="5">
    <source>
        <dbReference type="ARBA" id="ARBA00022527"/>
    </source>
</evidence>
<dbReference type="InterPro" id="IPR000719">
    <property type="entry name" value="Prot_kinase_dom"/>
</dbReference>
<dbReference type="EnsemblMetazoa" id="MDOA013285-RC">
    <property type="protein sequence ID" value="MDOA013285-PC"/>
    <property type="gene ID" value="MDOA013285"/>
</dbReference>
<evidence type="ECO:0000256" key="9">
    <source>
        <dbReference type="ARBA" id="ARBA00022741"/>
    </source>
</evidence>
<keyword evidence="7 15" id="KW-0479">Metal-binding</keyword>
<feature type="compositionally biased region" description="Polar residues" evidence="17">
    <location>
        <begin position="1277"/>
        <end position="1300"/>
    </location>
</feature>
<dbReference type="FunFam" id="1.10.510.10:FF:000197">
    <property type="entry name" value="LIM domain kinase 2 isoform X1"/>
    <property type="match status" value="1"/>
</dbReference>
<dbReference type="PANTHER" id="PTHR46485">
    <property type="entry name" value="LIM DOMAIN KINASE 1"/>
    <property type="match status" value="1"/>
</dbReference>
<dbReference type="InterPro" id="IPR001781">
    <property type="entry name" value="Znf_LIM"/>
</dbReference>
<feature type="region of interest" description="Disordered" evidence="17">
    <location>
        <begin position="638"/>
        <end position="658"/>
    </location>
</feature>
<dbReference type="SUPFAM" id="SSF56112">
    <property type="entry name" value="Protein kinase-like (PK-like)"/>
    <property type="match status" value="1"/>
</dbReference>
<keyword evidence="13 15" id="KW-0440">LIM domain</keyword>
<feature type="domain" description="PDZ" evidence="20">
    <location>
        <begin position="246"/>
        <end position="305"/>
    </location>
</feature>
<dbReference type="Gene3D" id="1.10.510.10">
    <property type="entry name" value="Transferase(Phosphotransferase) domain 1"/>
    <property type="match status" value="1"/>
</dbReference>
<dbReference type="RefSeq" id="XP_005184515.2">
    <property type="nucleotide sequence ID" value="XM_005184458.4"/>
</dbReference>
<keyword evidence="9 16" id="KW-0547">Nucleotide-binding</keyword>
<dbReference type="FunFam" id="3.30.200.20:FF:000038">
    <property type="entry name" value="LIM domain kinase 2"/>
    <property type="match status" value="1"/>
</dbReference>
<dbReference type="GO" id="GO:0005524">
    <property type="term" value="F:ATP binding"/>
    <property type="evidence" value="ECO:0007669"/>
    <property type="project" value="UniProtKB-UniRule"/>
</dbReference>
<feature type="domain" description="Protein kinase" evidence="18">
    <location>
        <begin position="481"/>
        <end position="759"/>
    </location>
</feature>
<accession>A0A1I8NAK8</accession>
<evidence type="ECO:0000256" key="12">
    <source>
        <dbReference type="ARBA" id="ARBA00022840"/>
    </source>
</evidence>
<evidence type="ECO:0000256" key="14">
    <source>
        <dbReference type="ARBA" id="ARBA00040667"/>
    </source>
</evidence>
<evidence type="ECO:0000259" key="18">
    <source>
        <dbReference type="PROSITE" id="PS50011"/>
    </source>
</evidence>
<dbReference type="InterPro" id="IPR050940">
    <property type="entry name" value="Actin_reg-Ser/Thr_kinase"/>
</dbReference>
<dbReference type="Gene3D" id="2.10.110.10">
    <property type="entry name" value="Cysteine Rich Protein"/>
    <property type="match status" value="2"/>
</dbReference>
<evidence type="ECO:0000256" key="2">
    <source>
        <dbReference type="ARBA" id="ARBA00005843"/>
    </source>
</evidence>
<dbReference type="FunFam" id="2.10.110.10:FF:000082">
    <property type="entry name" value="LIM domain kinase 1"/>
    <property type="match status" value="1"/>
</dbReference>
<dbReference type="PROSITE" id="PS00107">
    <property type="entry name" value="PROTEIN_KINASE_ATP"/>
    <property type="match status" value="1"/>
</dbReference>
<dbReference type="GO" id="GO:0005737">
    <property type="term" value="C:cytoplasm"/>
    <property type="evidence" value="ECO:0007669"/>
    <property type="project" value="UniProtKB-SubCell"/>
</dbReference>
<gene>
    <name evidence="21" type="primary">101895315</name>
</gene>
<feature type="compositionally biased region" description="Polar residues" evidence="17">
    <location>
        <begin position="638"/>
        <end position="653"/>
    </location>
</feature>
<feature type="region of interest" description="Disordered" evidence="17">
    <location>
        <begin position="971"/>
        <end position="1028"/>
    </location>
</feature>
<dbReference type="Gene3D" id="2.30.42.10">
    <property type="match status" value="1"/>
</dbReference>
<keyword evidence="6" id="KW-0808">Transferase</keyword>
<dbReference type="InterPro" id="IPR011009">
    <property type="entry name" value="Kinase-like_dom_sf"/>
</dbReference>
<dbReference type="VEuPathDB" id="VectorBase:MDOA013285"/>
<keyword evidence="12 16" id="KW-0067">ATP-binding</keyword>
<evidence type="ECO:0000256" key="13">
    <source>
        <dbReference type="ARBA" id="ARBA00023038"/>
    </source>
</evidence>
<feature type="domain" description="LIM zinc-binding" evidence="19">
    <location>
        <begin position="32"/>
        <end position="94"/>
    </location>
</feature>
<feature type="compositionally biased region" description="Polar residues" evidence="17">
    <location>
        <begin position="1207"/>
        <end position="1219"/>
    </location>
</feature>
<evidence type="ECO:0000256" key="7">
    <source>
        <dbReference type="ARBA" id="ARBA00022723"/>
    </source>
</evidence>
<evidence type="ECO:0000256" key="1">
    <source>
        <dbReference type="ARBA" id="ARBA00004496"/>
    </source>
</evidence>
<dbReference type="GO" id="GO:0046872">
    <property type="term" value="F:metal ion binding"/>
    <property type="evidence" value="ECO:0007669"/>
    <property type="project" value="UniProtKB-KW"/>
</dbReference>
<sequence length="1426" mass="160160">MSSNATTTPTTKSHLHKSCTNNNSQSLPRLTATCAGCLNELHSSNAEDYTIALGQEWHTDCFRCSVCDNHLHNWYFEKEGLLFCRDDYYQRFGEACQQCSDFISGPVMVAGDHKFHPECFCCTDCKAFIGFGEAFALLERSKLYCDTCYRRLTNSSSSAFESVKPLHSIRLVEIPKDVTPTLRLSVDNINVAQRHHQLSNPDNWYSRVYNSASTSTVDGKTGLLTGSSSELCPAVRISEFICRVYGRVGKYVFSLITSVIDQCCGAYRIDVNLTNLHVGDRILEVNGTPVSDNSIEQIDKMIRSTEILQLTVEHDPLQVCRSCSNVDIKKVTSEVSLPLATSASSVEVFGRIYESSGSTSTATTAISHNDGGSPTRLTKQDKERIYKRKDEGYISGTKTRQLRKYKNLNQMAASDLLNQSSNSETNSTTSVSFRGKERCSSMSKLMGEQHPDQTQQMNDLSRTKSFRVEQQPSRIFRPSDLVVGEMLGKGFFGQVFKVTDRNTKEVMVLKELYRVDESAQENFLKEVAVLKSLNHKNVLKFIGVLYKEKRLHLVTEYVAGGSLKELLHDSGLPLTWTERISFAKDIACGMCYLHSKDIIHRDLNSLNCLVREDKTIIVADFGLARIINTSLSTKCTEQTQTDNSASKTGTWGRSKSRQRRQRYTVVGNPYWMAPEMMKGHIYDEKVDVFSFGIVLCEIIGRVQADPDFLPRTSDFGLNQKVFRETFCNQCPEAFYKITFLCCDLNPDRRPSFEILEVWLDSLKTYISSGQPVPHELLYDIDSYQGGSICSTPVDILTPKSNLSRDNLDEVGNGKPNFPITNPNLKDSPKDDGPKESMEEDKQDNSLLLPDGIPKSPHLGKDFSPSGERIHNSMRARRRQRFLQAQSTLSGGEDQSTERVLEAVKETLQNDCHKSKTAQHKRNLDRGFILDINRSGILHINNVRDLNNLSDFDSSCDTSLNYHEVNAGMDGVSINDESRKPTEEIKEQTVLTTTVEEMEDDSKSTDRARQTPAEDEEQENNENRTSQNKLYNHNIAANEEQKSLDSLDNIKRNLADKSYKLALEDFRTRLNLCKNKFDAIEEANRKNFNNSQNSMRSLFKINTSEEVFKSPPEALKMFQRLKPTKSTDSPDGLKNTYRVNQTPVFGRKMTQQQPKEFYKPHSDSLENLDKISITDTSKTDKKETSPAKRAKLPKEGTFKSYITSLDITPTAPSEESSMPIAQTKKPLGGSGRLKVSSNLLSIRRTLNLSSPTRNEETKGFSRRTLSPTKSSEAKRVTATKQPQQPDLPTTSRNRLLATSSAIKPSNRLTILSPEKVHRLNAKLTDQKKQSSATIAKTNITNNNNNNNNSKVNEIRSTETCTTASPAAASSSSPPYTKLLPPSTNLSPTTTTTTTATSSTSTHINRSTEHETKQKRQPVSRSQFFTRC</sequence>
<evidence type="ECO:0000256" key="6">
    <source>
        <dbReference type="ARBA" id="ARBA00022679"/>
    </source>
</evidence>
<evidence type="ECO:0000256" key="11">
    <source>
        <dbReference type="ARBA" id="ARBA00022833"/>
    </source>
</evidence>
<dbReference type="PROSITE" id="PS50106">
    <property type="entry name" value="PDZ"/>
    <property type="match status" value="1"/>
</dbReference>
<keyword evidence="11 15" id="KW-0862">Zinc</keyword>
<evidence type="ECO:0000256" key="16">
    <source>
        <dbReference type="PROSITE-ProRule" id="PRU10141"/>
    </source>
</evidence>
<protein>
    <recommendedName>
        <fullName evidence="14">LIM domain kinase 1</fullName>
        <ecNumber evidence="3">2.7.11.1</ecNumber>
    </recommendedName>
</protein>
<evidence type="ECO:0000256" key="10">
    <source>
        <dbReference type="ARBA" id="ARBA00022777"/>
    </source>
</evidence>
<dbReference type="CDD" id="cd09365">
    <property type="entry name" value="LIM2_LIMK"/>
    <property type="match status" value="1"/>
</dbReference>
<dbReference type="PROSITE" id="PS50023">
    <property type="entry name" value="LIM_DOMAIN_2"/>
    <property type="match status" value="2"/>
</dbReference>
<feature type="compositionally biased region" description="Polar residues" evidence="17">
    <location>
        <begin position="1417"/>
        <end position="1426"/>
    </location>
</feature>
<dbReference type="Pfam" id="PF00412">
    <property type="entry name" value="LIM"/>
    <property type="match status" value="2"/>
</dbReference>
<feature type="compositionally biased region" description="Basic and acidic residues" evidence="17">
    <location>
        <begin position="826"/>
        <end position="836"/>
    </location>
</feature>
<evidence type="ECO:0000313" key="21">
    <source>
        <dbReference type="EnsemblMetazoa" id="MDOA013285-PC"/>
    </source>
</evidence>
<dbReference type="eggNOG" id="KOG1187">
    <property type="taxonomic scope" value="Eukaryota"/>
</dbReference>
<dbReference type="InterPro" id="IPR001478">
    <property type="entry name" value="PDZ"/>
</dbReference>
<dbReference type="KEGG" id="mde:101895315"/>
<evidence type="ECO:0000256" key="3">
    <source>
        <dbReference type="ARBA" id="ARBA00012513"/>
    </source>
</evidence>
<dbReference type="PROSITE" id="PS00478">
    <property type="entry name" value="LIM_DOMAIN_1"/>
    <property type="match status" value="2"/>
</dbReference>
<comment type="subcellular location">
    <subcellularLocation>
        <location evidence="1">Cytoplasm</location>
    </subcellularLocation>
</comment>
<dbReference type="PROSITE" id="PS50011">
    <property type="entry name" value="PROTEIN_KINASE_DOM"/>
    <property type="match status" value="1"/>
</dbReference>
<dbReference type="SMART" id="SM00132">
    <property type="entry name" value="LIM"/>
    <property type="match status" value="2"/>
</dbReference>
<dbReference type="Pfam" id="PF00595">
    <property type="entry name" value="PDZ"/>
    <property type="match status" value="1"/>
</dbReference>
<dbReference type="STRING" id="7370.A0A1I8NAK8"/>
<comment type="similarity">
    <text evidence="2">Belongs to the protein kinase superfamily. TKL Ser/Thr protein kinase family.</text>
</comment>
<evidence type="ECO:0000259" key="19">
    <source>
        <dbReference type="PROSITE" id="PS50023"/>
    </source>
</evidence>
<feature type="region of interest" description="Disordered" evidence="17">
    <location>
        <begin position="1145"/>
        <end position="1194"/>
    </location>
</feature>
<feature type="compositionally biased region" description="Basic and acidic residues" evidence="17">
    <location>
        <begin position="1176"/>
        <end position="1194"/>
    </location>
</feature>
<feature type="region of interest" description="Disordered" evidence="17">
    <location>
        <begin position="1"/>
        <end position="21"/>
    </location>
</feature>
<feature type="compositionally biased region" description="Low complexity" evidence="17">
    <location>
        <begin position="1330"/>
        <end position="1349"/>
    </location>
</feature>
<name>A0A1I8NAK8_MUSDO</name>
<keyword evidence="8" id="KW-0677">Repeat</keyword>
<dbReference type="SUPFAM" id="SSF57716">
    <property type="entry name" value="Glucocorticoid receptor-like (DNA-binding domain)"/>
    <property type="match status" value="2"/>
</dbReference>
<feature type="compositionally biased region" description="Low complexity" evidence="17">
    <location>
        <begin position="418"/>
        <end position="432"/>
    </location>
</feature>
<proteinExistence type="inferred from homology"/>
<dbReference type="EC" id="2.7.11.1" evidence="3"/>
<dbReference type="VEuPathDB" id="VectorBase:MDOMA2_000123"/>
<feature type="compositionally biased region" description="Basic and acidic residues" evidence="17">
    <location>
        <begin position="975"/>
        <end position="986"/>
    </location>
</feature>
<keyword evidence="4" id="KW-0963">Cytoplasm</keyword>
<dbReference type="Pfam" id="PF00069">
    <property type="entry name" value="Pkinase"/>
    <property type="match status" value="1"/>
</dbReference>
<organism evidence="21">
    <name type="scientific">Musca domestica</name>
    <name type="common">House fly</name>
    <dbReference type="NCBI Taxonomy" id="7370"/>
    <lineage>
        <taxon>Eukaryota</taxon>
        <taxon>Metazoa</taxon>
        <taxon>Ecdysozoa</taxon>
        <taxon>Arthropoda</taxon>
        <taxon>Hexapoda</taxon>
        <taxon>Insecta</taxon>
        <taxon>Pterygota</taxon>
        <taxon>Neoptera</taxon>
        <taxon>Endopterygota</taxon>
        <taxon>Diptera</taxon>
        <taxon>Brachycera</taxon>
        <taxon>Muscomorpha</taxon>
        <taxon>Muscoidea</taxon>
        <taxon>Muscidae</taxon>
        <taxon>Musca</taxon>
    </lineage>
</organism>
<keyword evidence="5" id="KW-0723">Serine/threonine-protein kinase</keyword>
<dbReference type="InterPro" id="IPR017441">
    <property type="entry name" value="Protein_kinase_ATP_BS"/>
</dbReference>
<feature type="compositionally biased region" description="Low complexity" evidence="17">
    <location>
        <begin position="1362"/>
        <end position="1400"/>
    </location>
</feature>
<evidence type="ECO:0000256" key="8">
    <source>
        <dbReference type="ARBA" id="ARBA00022737"/>
    </source>
</evidence>
<evidence type="ECO:0000256" key="15">
    <source>
        <dbReference type="PROSITE-ProRule" id="PRU00125"/>
    </source>
</evidence>
<feature type="binding site" evidence="16">
    <location>
        <position position="510"/>
    </location>
    <ligand>
        <name>ATP</name>
        <dbReference type="ChEBI" id="CHEBI:30616"/>
    </ligand>
</feature>
<feature type="domain" description="LIM zinc-binding" evidence="19">
    <location>
        <begin position="95"/>
        <end position="155"/>
    </location>
</feature>
<feature type="region of interest" description="Disordered" evidence="17">
    <location>
        <begin position="804"/>
        <end position="867"/>
    </location>
</feature>
<dbReference type="GO" id="GO:0004674">
    <property type="term" value="F:protein serine/threonine kinase activity"/>
    <property type="evidence" value="ECO:0007669"/>
    <property type="project" value="UniProtKB-KW"/>
</dbReference>
<dbReference type="EnsemblMetazoa" id="MDOA013285-RA">
    <property type="protein sequence ID" value="MDOA013285-PA"/>
    <property type="gene ID" value="MDOA013285"/>
</dbReference>
<feature type="region of interest" description="Disordered" evidence="17">
    <location>
        <begin position="415"/>
        <end position="435"/>
    </location>
</feature>
<dbReference type="SUPFAM" id="SSF50156">
    <property type="entry name" value="PDZ domain-like"/>
    <property type="match status" value="1"/>
</dbReference>
<feature type="region of interest" description="Disordered" evidence="17">
    <location>
        <begin position="1245"/>
        <end position="1300"/>
    </location>
</feature>
<reference evidence="21" key="1">
    <citation type="submission" date="2020-05" db="UniProtKB">
        <authorList>
            <consortium name="EnsemblMetazoa"/>
        </authorList>
    </citation>
    <scope>IDENTIFICATION</scope>
    <source>
        <strain evidence="21">Aabys</strain>
    </source>
</reference>
<dbReference type="GO" id="GO:0030036">
    <property type="term" value="P:actin cytoskeleton organization"/>
    <property type="evidence" value="ECO:0007669"/>
    <property type="project" value="TreeGrafter"/>
</dbReference>